<organism evidence="9 10">
    <name type="scientific">Candidatus Mailhella merdigallinarum</name>
    <dbReference type="NCBI Taxonomy" id="2838658"/>
    <lineage>
        <taxon>Bacteria</taxon>
        <taxon>Pseudomonadati</taxon>
        <taxon>Thermodesulfobacteriota</taxon>
        <taxon>Desulfovibrionia</taxon>
        <taxon>Desulfovibrionales</taxon>
        <taxon>Desulfovibrionaceae</taxon>
        <taxon>Mailhella</taxon>
    </lineage>
</organism>
<accession>A0A9D2KKU9</accession>
<feature type="binding site" evidence="6">
    <location>
        <position position="271"/>
    </location>
    <ligand>
        <name>Mg(2+)</name>
        <dbReference type="ChEBI" id="CHEBI:18420"/>
    </ligand>
</feature>
<comment type="subcellular location">
    <subcellularLocation>
        <location evidence="6">Cytoplasm</location>
    </subcellularLocation>
</comment>
<dbReference type="InterPro" id="IPR031168">
    <property type="entry name" value="G_TrmE"/>
</dbReference>
<feature type="binding site" evidence="6">
    <location>
        <position position="478"/>
    </location>
    <ligand>
        <name>(6S)-5-formyl-5,6,7,8-tetrahydrofolate</name>
        <dbReference type="ChEBI" id="CHEBI:57457"/>
    </ligand>
</feature>
<dbReference type="Gene3D" id="3.40.50.300">
    <property type="entry name" value="P-loop containing nucleotide triphosphate hydrolases"/>
    <property type="match status" value="1"/>
</dbReference>
<dbReference type="InterPro" id="IPR006073">
    <property type="entry name" value="GTP-bd"/>
</dbReference>
<keyword evidence="6" id="KW-0378">Hydrolase</keyword>
<dbReference type="GO" id="GO:0003924">
    <property type="term" value="F:GTPase activity"/>
    <property type="evidence" value="ECO:0007669"/>
    <property type="project" value="UniProtKB-UniRule"/>
</dbReference>
<feature type="binding site" evidence="6">
    <location>
        <position position="38"/>
    </location>
    <ligand>
        <name>(6S)-5-formyl-5,6,7,8-tetrahydrofolate</name>
        <dbReference type="ChEBI" id="CHEBI:57457"/>
    </ligand>
</feature>
<feature type="binding site" evidence="6">
    <location>
        <begin position="246"/>
        <end position="251"/>
    </location>
    <ligand>
        <name>GTP</name>
        <dbReference type="ChEBI" id="CHEBI:37565"/>
    </ligand>
</feature>
<feature type="domain" description="TrmE-type G" evidence="8">
    <location>
        <begin position="236"/>
        <end position="401"/>
    </location>
</feature>
<dbReference type="PANTHER" id="PTHR42714:SF2">
    <property type="entry name" value="TRNA MODIFICATION GTPASE GTPBP3, MITOCHONDRIAL"/>
    <property type="match status" value="1"/>
</dbReference>
<evidence type="ECO:0000313" key="9">
    <source>
        <dbReference type="EMBL" id="HJA08086.1"/>
    </source>
</evidence>
<dbReference type="InterPro" id="IPR027266">
    <property type="entry name" value="TrmE/GcvT-like"/>
</dbReference>
<evidence type="ECO:0000256" key="6">
    <source>
        <dbReference type="HAMAP-Rule" id="MF_00379"/>
    </source>
</evidence>
<dbReference type="GO" id="GO:0002098">
    <property type="term" value="P:tRNA wobble uridine modification"/>
    <property type="evidence" value="ECO:0007669"/>
    <property type="project" value="TreeGrafter"/>
</dbReference>
<dbReference type="Gene3D" id="3.30.1360.120">
    <property type="entry name" value="Probable tRNA modification gtpase trme, domain 1"/>
    <property type="match status" value="1"/>
</dbReference>
<dbReference type="CDD" id="cd14858">
    <property type="entry name" value="TrmE_N"/>
    <property type="match status" value="1"/>
</dbReference>
<feature type="binding site" evidence="6">
    <location>
        <begin position="290"/>
        <end position="293"/>
    </location>
    <ligand>
        <name>GTP</name>
        <dbReference type="ChEBI" id="CHEBI:37565"/>
    </ligand>
</feature>
<evidence type="ECO:0000256" key="3">
    <source>
        <dbReference type="ARBA" id="ARBA00022741"/>
    </source>
</evidence>
<dbReference type="Pfam" id="PF10396">
    <property type="entry name" value="TrmE_N"/>
    <property type="match status" value="1"/>
</dbReference>
<dbReference type="EC" id="3.6.-.-" evidence="6"/>
<keyword evidence="3 6" id="KW-0547">Nucleotide-binding</keyword>
<dbReference type="GO" id="GO:0046872">
    <property type="term" value="F:metal ion binding"/>
    <property type="evidence" value="ECO:0007669"/>
    <property type="project" value="UniProtKB-KW"/>
</dbReference>
<dbReference type="GO" id="GO:0005829">
    <property type="term" value="C:cytosol"/>
    <property type="evidence" value="ECO:0007669"/>
    <property type="project" value="TreeGrafter"/>
</dbReference>
<dbReference type="NCBIfam" id="TIGR00231">
    <property type="entry name" value="small_GTP"/>
    <property type="match status" value="1"/>
</dbReference>
<comment type="subunit">
    <text evidence="6">Homodimer. Heterotetramer of two MnmE and two MnmG subunits.</text>
</comment>
<dbReference type="InterPro" id="IPR004520">
    <property type="entry name" value="GTPase_MnmE"/>
</dbReference>
<evidence type="ECO:0000256" key="1">
    <source>
        <dbReference type="ARBA" id="ARBA00011043"/>
    </source>
</evidence>
<evidence type="ECO:0000256" key="2">
    <source>
        <dbReference type="ARBA" id="ARBA00022694"/>
    </source>
</evidence>
<dbReference type="SUPFAM" id="SSF103025">
    <property type="entry name" value="Folate-binding domain"/>
    <property type="match status" value="1"/>
</dbReference>
<protein>
    <recommendedName>
        <fullName evidence="6">tRNA modification GTPase MnmE</fullName>
        <ecNumber evidence="6">3.6.-.-</ecNumber>
    </recommendedName>
</protein>
<comment type="caution">
    <text evidence="9">The sequence shown here is derived from an EMBL/GenBank/DDBJ whole genome shotgun (WGS) entry which is preliminary data.</text>
</comment>
<dbReference type="InterPro" id="IPR005225">
    <property type="entry name" value="Small_GTP-bd"/>
</dbReference>
<evidence type="ECO:0000313" key="10">
    <source>
        <dbReference type="Proteomes" id="UP000824225"/>
    </source>
</evidence>
<dbReference type="EMBL" id="DXAN01000004">
    <property type="protein sequence ID" value="HJA08086.1"/>
    <property type="molecule type" value="Genomic_DNA"/>
</dbReference>
<dbReference type="InterPro" id="IPR018948">
    <property type="entry name" value="GTP-bd_TrmE_N"/>
</dbReference>
<feature type="binding site" evidence="6">
    <location>
        <position position="250"/>
    </location>
    <ligand>
        <name>Mg(2+)</name>
        <dbReference type="ChEBI" id="CHEBI:18420"/>
    </ligand>
</feature>
<keyword evidence="6" id="KW-0479">Metal-binding</keyword>
<feature type="binding site" evidence="6">
    <location>
        <begin position="359"/>
        <end position="362"/>
    </location>
    <ligand>
        <name>GTP</name>
        <dbReference type="ChEBI" id="CHEBI:37565"/>
    </ligand>
</feature>
<dbReference type="PROSITE" id="PS51709">
    <property type="entry name" value="G_TRME"/>
    <property type="match status" value="1"/>
</dbReference>
<dbReference type="HAMAP" id="MF_00379">
    <property type="entry name" value="GTPase_MnmE"/>
    <property type="match status" value="1"/>
</dbReference>
<dbReference type="InterPro" id="IPR027417">
    <property type="entry name" value="P-loop_NTPase"/>
</dbReference>
<dbReference type="GO" id="GO:0030488">
    <property type="term" value="P:tRNA methylation"/>
    <property type="evidence" value="ECO:0007669"/>
    <property type="project" value="TreeGrafter"/>
</dbReference>
<keyword evidence="2 6" id="KW-0819">tRNA processing</keyword>
<evidence type="ECO:0000259" key="8">
    <source>
        <dbReference type="PROSITE" id="PS51709"/>
    </source>
</evidence>
<comment type="cofactor">
    <cofactor evidence="6">
        <name>K(+)</name>
        <dbReference type="ChEBI" id="CHEBI:29103"/>
    </cofactor>
    <text evidence="6">Binds 1 potassium ion per subunit.</text>
</comment>
<dbReference type="InterPro" id="IPR027368">
    <property type="entry name" value="MnmE_dom2"/>
</dbReference>
<feature type="binding site" evidence="6">
    <location>
        <begin position="382"/>
        <end position="384"/>
    </location>
    <ligand>
        <name>GTP</name>
        <dbReference type="ChEBI" id="CHEBI:37565"/>
    </ligand>
</feature>
<comment type="function">
    <text evidence="6">Exhibits a very high intrinsic GTPase hydrolysis rate. Involved in the addition of a carboxymethylaminomethyl (cmnm) group at the wobble position (U34) of certain tRNAs, forming tRNA-cmnm(5)s(2)U34.</text>
</comment>
<dbReference type="AlphaFoldDB" id="A0A9D2KKU9"/>
<keyword evidence="6" id="KW-0963">Cytoplasm</keyword>
<dbReference type="InterPro" id="IPR025867">
    <property type="entry name" value="MnmE_helical"/>
</dbReference>
<gene>
    <name evidence="6 9" type="primary">mnmE</name>
    <name evidence="6" type="synonym">trmE</name>
    <name evidence="9" type="ORF">H9962_02675</name>
</gene>
<dbReference type="GO" id="GO:0005525">
    <property type="term" value="F:GTP binding"/>
    <property type="evidence" value="ECO:0007669"/>
    <property type="project" value="UniProtKB-UniRule"/>
</dbReference>
<dbReference type="CDD" id="cd04164">
    <property type="entry name" value="trmE"/>
    <property type="match status" value="1"/>
</dbReference>
<keyword evidence="4 6" id="KW-0630">Potassium</keyword>
<dbReference type="SUPFAM" id="SSF52540">
    <property type="entry name" value="P-loop containing nucleoside triphosphate hydrolases"/>
    <property type="match status" value="1"/>
</dbReference>
<proteinExistence type="inferred from homology"/>
<feature type="binding site" evidence="6">
    <location>
        <position position="101"/>
    </location>
    <ligand>
        <name>(6S)-5-formyl-5,6,7,8-tetrahydrofolate</name>
        <dbReference type="ChEBI" id="CHEBI:57457"/>
    </ligand>
</feature>
<evidence type="ECO:0000256" key="4">
    <source>
        <dbReference type="ARBA" id="ARBA00022958"/>
    </source>
</evidence>
<keyword evidence="6" id="KW-0460">Magnesium</keyword>
<sequence length="478" mass="50442">MSVHVPNAATDSDFPTGTADTIAAVATAPGAGAIGVVRLSGPRSRAVLEAVFRPSSSRFTGFVPRTLHHGRIVDSHGADLDDALAVFFPGPHSFTGEDSAEIQGHGGAAVLQAVLEAVLTHGARQAERGEFTRRAFLNGRIDLSQAEAVAELVAAPGVEGVRLASAKLHGLLGRRVSELRERLEYLRRRVCLAVDFPDEEAECLPPAEFLAVTGEVLDGVRALLAGYRRARCWREGALVVLVGRVNAGKSSLMNALLGRPRAIVTERPGTTRDYLEEETALDGLPVRLVDTAGLRADSDDPIEREGMRRGRELADAAQAVLLVLDGALAASAPSPWAVFTEEKALVEAVGASRCLAVWNKADVAPLPPDAADFYGAPILEVSARTGRGLDELAAATRTLCGAQEPAPEEIAPNLRQARALENALAELRDLERDIAAAVPPDLCGLRLESAAAHLADITGLNSADDTLNAIFADFCIGK</sequence>
<dbReference type="Pfam" id="PF12631">
    <property type="entry name" value="MnmE_helical"/>
    <property type="match status" value="1"/>
</dbReference>
<dbReference type="Proteomes" id="UP000824225">
    <property type="component" value="Unassembled WGS sequence"/>
</dbReference>
<comment type="similarity">
    <text evidence="1 6 7">Belongs to the TRAFAC class TrmE-Era-EngA-EngB-Septin-like GTPase superfamily. TrmE GTPase family.</text>
</comment>
<evidence type="ECO:0000256" key="5">
    <source>
        <dbReference type="ARBA" id="ARBA00023134"/>
    </source>
</evidence>
<name>A0A9D2KKU9_9BACT</name>
<evidence type="ECO:0000256" key="7">
    <source>
        <dbReference type="RuleBase" id="RU003313"/>
    </source>
</evidence>
<reference evidence="9" key="2">
    <citation type="submission" date="2021-04" db="EMBL/GenBank/DDBJ databases">
        <authorList>
            <person name="Gilroy R."/>
        </authorList>
    </citation>
    <scope>NUCLEOTIDE SEQUENCE</scope>
    <source>
        <strain evidence="9">CHK186-16707</strain>
    </source>
</reference>
<dbReference type="PANTHER" id="PTHR42714">
    <property type="entry name" value="TRNA MODIFICATION GTPASE GTPBP3"/>
    <property type="match status" value="1"/>
</dbReference>
<dbReference type="Pfam" id="PF01926">
    <property type="entry name" value="MMR_HSR1"/>
    <property type="match status" value="1"/>
</dbReference>
<keyword evidence="5 6" id="KW-0342">GTP-binding</keyword>
<reference evidence="9" key="1">
    <citation type="journal article" date="2021" name="PeerJ">
        <title>Extensive microbial diversity within the chicken gut microbiome revealed by metagenomics and culture.</title>
        <authorList>
            <person name="Gilroy R."/>
            <person name="Ravi A."/>
            <person name="Getino M."/>
            <person name="Pursley I."/>
            <person name="Horton D.L."/>
            <person name="Alikhan N.F."/>
            <person name="Baker D."/>
            <person name="Gharbi K."/>
            <person name="Hall N."/>
            <person name="Watson M."/>
            <person name="Adriaenssens E.M."/>
            <person name="Foster-Nyarko E."/>
            <person name="Jarju S."/>
            <person name="Secka A."/>
            <person name="Antonio M."/>
            <person name="Oren A."/>
            <person name="Chaudhuri R.R."/>
            <person name="La Ragione R."/>
            <person name="Hildebrand F."/>
            <person name="Pallen M.J."/>
        </authorList>
    </citation>
    <scope>NUCLEOTIDE SEQUENCE</scope>
    <source>
        <strain evidence="9">CHK186-16707</strain>
    </source>
</reference>
<feature type="binding site" evidence="6">
    <location>
        <position position="140"/>
    </location>
    <ligand>
        <name>(6S)-5-formyl-5,6,7,8-tetrahydrofolate</name>
        <dbReference type="ChEBI" id="CHEBI:57457"/>
    </ligand>
</feature>
<dbReference type="Gene3D" id="1.20.120.430">
    <property type="entry name" value="tRNA modification GTPase MnmE domain 2"/>
    <property type="match status" value="1"/>
</dbReference>
<comment type="caution">
    <text evidence="6">Lacks conserved residue(s) required for the propagation of feature annotation.</text>
</comment>
<feature type="binding site" evidence="6">
    <location>
        <begin position="265"/>
        <end position="271"/>
    </location>
    <ligand>
        <name>GTP</name>
        <dbReference type="ChEBI" id="CHEBI:37565"/>
    </ligand>
</feature>
<dbReference type="NCBIfam" id="TIGR00450">
    <property type="entry name" value="mnmE_trmE_thdF"/>
    <property type="match status" value="1"/>
</dbReference>